<dbReference type="InterPro" id="IPR041719">
    <property type="entry name" value="Ferritin_prok"/>
</dbReference>
<protein>
    <recommendedName>
        <fullName evidence="8">Ferritin</fullName>
        <ecNumber evidence="8">1.16.3.2</ecNumber>
    </recommendedName>
</protein>
<dbReference type="InterPro" id="IPR012347">
    <property type="entry name" value="Ferritin-like"/>
</dbReference>
<dbReference type="InterPro" id="IPR009078">
    <property type="entry name" value="Ferritin-like_SF"/>
</dbReference>
<keyword evidence="6 8" id="KW-0408">Iron</keyword>
<keyword evidence="4 8" id="KW-0479">Metal-binding</keyword>
<evidence type="ECO:0000256" key="1">
    <source>
        <dbReference type="ARBA" id="ARBA00002485"/>
    </source>
</evidence>
<comment type="subcellular location">
    <subcellularLocation>
        <location evidence="8">Cytoplasm</location>
    </subcellularLocation>
</comment>
<dbReference type="Pfam" id="PF00210">
    <property type="entry name" value="Ferritin"/>
    <property type="match status" value="1"/>
</dbReference>
<evidence type="ECO:0000313" key="10">
    <source>
        <dbReference type="EMBL" id="MET3616949.1"/>
    </source>
</evidence>
<keyword evidence="5 10" id="KW-0560">Oxidoreductase</keyword>
<sequence>MSKLNKAINEQYNFELQSAYIYVAMAHYMEEKGMTGFANFFHKQAQEEVAHATKFREYLFSVDEKPVLAALEKPEDEFGNFTETFKYALDHEKEVTKRINDLYDLSVKENDHKATSMLQWYIDEQVEEEDSFRTLIEKLERVNESWAGLYLLDEQLGNRQ</sequence>
<accession>A0ABV2J843</accession>
<dbReference type="PANTHER" id="PTHR11431">
    <property type="entry name" value="FERRITIN"/>
    <property type="match status" value="1"/>
</dbReference>
<feature type="domain" description="Ferritin-like diiron" evidence="9">
    <location>
        <begin position="1"/>
        <end position="143"/>
    </location>
</feature>
<keyword evidence="11" id="KW-1185">Reference proteome</keyword>
<dbReference type="GO" id="GO:0016491">
    <property type="term" value="F:oxidoreductase activity"/>
    <property type="evidence" value="ECO:0007669"/>
    <property type="project" value="UniProtKB-KW"/>
</dbReference>
<proteinExistence type="inferred from homology"/>
<gene>
    <name evidence="10" type="ORF">ABID14_000574</name>
</gene>
<evidence type="ECO:0000259" key="9">
    <source>
        <dbReference type="PROSITE" id="PS50905"/>
    </source>
</evidence>
<dbReference type="RefSeq" id="WP_354367003.1">
    <property type="nucleotide sequence ID" value="NZ_JBEPMA010000002.1"/>
</dbReference>
<reference evidence="10 11" key="1">
    <citation type="submission" date="2024-06" db="EMBL/GenBank/DDBJ databases">
        <title>Genomic Encyclopedia of Type Strains, Phase IV (KMG-IV): sequencing the most valuable type-strain genomes for metagenomic binning, comparative biology and taxonomic classification.</title>
        <authorList>
            <person name="Goeker M."/>
        </authorList>
    </citation>
    <scope>NUCLEOTIDE SEQUENCE [LARGE SCALE GENOMIC DNA]</scope>
    <source>
        <strain evidence="10 11">DSM 21460</strain>
    </source>
</reference>
<evidence type="ECO:0000256" key="3">
    <source>
        <dbReference type="ARBA" id="ARBA00022434"/>
    </source>
</evidence>
<dbReference type="InterPro" id="IPR001519">
    <property type="entry name" value="Ferritin"/>
</dbReference>
<evidence type="ECO:0000256" key="8">
    <source>
        <dbReference type="RuleBase" id="RU361145"/>
    </source>
</evidence>
<comment type="catalytic activity">
    <reaction evidence="7 8">
        <text>4 Fe(2+) + O2 + 6 H2O = 4 iron(III) oxide-hydroxide + 12 H(+)</text>
        <dbReference type="Rhea" id="RHEA:11972"/>
        <dbReference type="ChEBI" id="CHEBI:15377"/>
        <dbReference type="ChEBI" id="CHEBI:15378"/>
        <dbReference type="ChEBI" id="CHEBI:15379"/>
        <dbReference type="ChEBI" id="CHEBI:29033"/>
        <dbReference type="ChEBI" id="CHEBI:78619"/>
        <dbReference type="EC" id="1.16.3.2"/>
    </reaction>
</comment>
<dbReference type="CDD" id="cd01055">
    <property type="entry name" value="Nonheme_Ferritin"/>
    <property type="match status" value="1"/>
</dbReference>
<comment type="function">
    <text evidence="1 8">Iron-storage protein.</text>
</comment>
<dbReference type="EMBL" id="JBEPMA010000002">
    <property type="protein sequence ID" value="MET3616949.1"/>
    <property type="molecule type" value="Genomic_DNA"/>
</dbReference>
<evidence type="ECO:0000256" key="6">
    <source>
        <dbReference type="ARBA" id="ARBA00023004"/>
    </source>
</evidence>
<evidence type="ECO:0000256" key="5">
    <source>
        <dbReference type="ARBA" id="ARBA00023002"/>
    </source>
</evidence>
<dbReference type="Gene3D" id="1.20.1260.10">
    <property type="match status" value="1"/>
</dbReference>
<keyword evidence="3 8" id="KW-0409">Iron storage</keyword>
<dbReference type="PROSITE" id="PS50905">
    <property type="entry name" value="FERRITIN_LIKE"/>
    <property type="match status" value="1"/>
</dbReference>
<evidence type="ECO:0000256" key="2">
    <source>
        <dbReference type="ARBA" id="ARBA00006950"/>
    </source>
</evidence>
<name>A0ABV2J843_9FIRM</name>
<comment type="similarity">
    <text evidence="2 8">Belongs to the ferritin family. Prokaryotic subfamily.</text>
</comment>
<dbReference type="PANTHER" id="PTHR11431:SF127">
    <property type="entry name" value="BACTERIAL NON-HEME FERRITIN"/>
    <property type="match status" value="1"/>
</dbReference>
<dbReference type="SUPFAM" id="SSF47240">
    <property type="entry name" value="Ferritin-like"/>
    <property type="match status" value="1"/>
</dbReference>
<evidence type="ECO:0000256" key="7">
    <source>
        <dbReference type="ARBA" id="ARBA00048035"/>
    </source>
</evidence>
<dbReference type="InterPro" id="IPR009040">
    <property type="entry name" value="Ferritin-like_diiron"/>
</dbReference>
<evidence type="ECO:0000313" key="11">
    <source>
        <dbReference type="Proteomes" id="UP001549162"/>
    </source>
</evidence>
<comment type="caution">
    <text evidence="10">The sequence shown here is derived from an EMBL/GenBank/DDBJ whole genome shotgun (WGS) entry which is preliminary data.</text>
</comment>
<dbReference type="InterPro" id="IPR008331">
    <property type="entry name" value="Ferritin_DPS_dom"/>
</dbReference>
<dbReference type="Proteomes" id="UP001549162">
    <property type="component" value="Unassembled WGS sequence"/>
</dbReference>
<keyword evidence="8" id="KW-0963">Cytoplasm</keyword>
<dbReference type="EC" id="1.16.3.2" evidence="8"/>
<organism evidence="10 11">
    <name type="scientific">Peptoniphilus olsenii</name>
    <dbReference type="NCBI Taxonomy" id="411570"/>
    <lineage>
        <taxon>Bacteria</taxon>
        <taxon>Bacillati</taxon>
        <taxon>Bacillota</taxon>
        <taxon>Tissierellia</taxon>
        <taxon>Tissierellales</taxon>
        <taxon>Peptoniphilaceae</taxon>
        <taxon>Peptoniphilus</taxon>
    </lineage>
</organism>
<evidence type="ECO:0000256" key="4">
    <source>
        <dbReference type="ARBA" id="ARBA00022723"/>
    </source>
</evidence>